<feature type="binding site" evidence="15">
    <location>
        <begin position="340"/>
        <end position="342"/>
    </location>
    <ligand>
        <name>NAD(+)</name>
        <dbReference type="ChEBI" id="CHEBI:57540"/>
    </ligand>
</feature>
<sequence length="904" mass="98369">MPITNKEAAPGAAMKAEIEDYTKALEVVKTYTVRDGLDIDTLLDSDKHGALTYNDFLVLPGYIGFAASDVSLDSPVTKRISLKAPLLSSPMDTVTEHNMAIHMALLGGLGVIHHNCAPNDQAEMVRKVKRYENGFILDPVVLAPTATVGEAKDLKAKWGFGGFPRTEPFRSRLIGMVTSRDIQFHHDLNDPVTSIMATDLVTAPAGTTLAEANEVLRQSKKGKLPIVDEAGNIVSLLSRSDLMKNLHYPLASKLPDSKQLICAAAIGTREEDKARLKLLVEAGLDIVILDSSNGSSMYQVQMVKYIKETFPDIDVIAGNVVTREQAAVLIAAGADGLRIGMGSGSACITQEVMACGRPQAAAVRSVSAFAARFGVPCIADGGIQNVGHIVKGLAMGASTVMMGGLLAGTTESPGEYFVSNEGQLVKAYRGMGSIAAMEDKKAGANSKDSKASNAGTARYFSEKSNVLVAQGVAGSVLDRGSVTKFIPYLMAGVQHSLQDMGVESLDNLHQGVNNGTVRFEMRSASAMAEGNVHGLHSYDKKLYSMPRAKEDGQKKKQPAVARPSSRCVDSRHLMPKARRIRPNLDHCRSIRFIVILVSPKNEILLLHRVQTSSSFASAHPRRAMSSPEDHAHHDDGPSYRHAAIRELFEESGILLAKDKASGKMLVVDEATREKGRRLIHQNQITFGDWLRQQNATAEPDISPLIPFTHWITPIHNPKRYTTQMYLYFMPLPVNIDKKLLEGLPTEGERDEIQVPTSDGGVEVTEAQFLPAAAWLDRAQKGDIILFPPQFLLLHLVSGFLDQKPHSTVSNGEMEKRRAALIEFVHSGSPPWTDKYISPKMLKSTEDGRVVLALDDAGPELKGSDKRGESDRVVLVRFTKGSAREVTVAWKKDALREGKEGRSNL</sequence>
<dbReference type="PROSITE" id="PS51371">
    <property type="entry name" value="CBS"/>
    <property type="match status" value="1"/>
</dbReference>
<comment type="subunit">
    <text evidence="14">Homotetramer. Seems to be able to form heterotetramers composed from more than 1 of the 3 IMPDH gene products (IMD2-4).</text>
</comment>
<dbReference type="PANTHER" id="PTHR11911">
    <property type="entry name" value="INOSINE-5-MONOPHOSPHATE DEHYDROGENASE RELATED"/>
    <property type="match status" value="1"/>
</dbReference>
<dbReference type="CDD" id="cd18870">
    <property type="entry name" value="NUDIX_AcylCoAdiphos_Nudt19"/>
    <property type="match status" value="1"/>
</dbReference>
<reference evidence="21" key="2">
    <citation type="journal article" date="2023" name="IMA Fungus">
        <title>Comparative genomic study of the Penicillium genus elucidates a diverse pangenome and 15 lateral gene transfer events.</title>
        <authorList>
            <person name="Petersen C."/>
            <person name="Sorensen T."/>
            <person name="Nielsen M.R."/>
            <person name="Sondergaard T.E."/>
            <person name="Sorensen J.L."/>
            <person name="Fitzpatrick D.A."/>
            <person name="Frisvad J.C."/>
            <person name="Nielsen K.L."/>
        </authorList>
    </citation>
    <scope>NUCLEOTIDE SEQUENCE</scope>
    <source>
        <strain evidence="21">IBT 29677</strain>
    </source>
</reference>
<dbReference type="InterPro" id="IPR015875">
    <property type="entry name" value="IMP_DH/GMP_Rdtase_CS"/>
</dbReference>
<evidence type="ECO:0000256" key="6">
    <source>
        <dbReference type="ARBA" id="ARBA00022749"/>
    </source>
</evidence>
<comment type="pathway">
    <text evidence="15 17">Purine metabolism; XMP biosynthesis via de novo pathway; XMP from IMP: step 1/1.</text>
</comment>
<feature type="active site" description="Proton acceptor" evidence="15">
    <location>
        <position position="458"/>
    </location>
</feature>
<feature type="binding site" evidence="15">
    <location>
        <position position="470"/>
    </location>
    <ligand>
        <name>IMP</name>
        <dbReference type="ChEBI" id="CHEBI:58053"/>
    </ligand>
</feature>
<feature type="binding site" evidence="15">
    <location>
        <begin position="428"/>
        <end position="432"/>
    </location>
    <ligand>
        <name>IMP</name>
        <dbReference type="ChEBI" id="CHEBI:58053"/>
    </ligand>
</feature>
<keyword evidence="9 15" id="KW-0560">Oxidoreductase</keyword>
<dbReference type="Gene3D" id="3.20.20.70">
    <property type="entry name" value="Aldolase class I"/>
    <property type="match status" value="1"/>
</dbReference>
<keyword evidence="7 15" id="KW-0658">Purine biosynthesis</keyword>
<dbReference type="OrthoDB" id="416622at2759"/>
<evidence type="ECO:0000256" key="13">
    <source>
        <dbReference type="ARBA" id="ARBA00058020"/>
    </source>
</evidence>
<dbReference type="InterPro" id="IPR013785">
    <property type="entry name" value="Aldolase_TIM"/>
</dbReference>
<dbReference type="EMBL" id="JAPZBU010000009">
    <property type="protein sequence ID" value="KAJ5386698.1"/>
    <property type="molecule type" value="Genomic_DNA"/>
</dbReference>
<keyword evidence="22" id="KW-1185">Reference proteome</keyword>
<organism evidence="21 22">
    <name type="scientific">Penicillium cosmopolitanum</name>
    <dbReference type="NCBI Taxonomy" id="1131564"/>
    <lineage>
        <taxon>Eukaryota</taxon>
        <taxon>Fungi</taxon>
        <taxon>Dikarya</taxon>
        <taxon>Ascomycota</taxon>
        <taxon>Pezizomycotina</taxon>
        <taxon>Eurotiomycetes</taxon>
        <taxon>Eurotiomycetidae</taxon>
        <taxon>Eurotiales</taxon>
        <taxon>Aspergillaceae</taxon>
        <taxon>Penicillium</taxon>
    </lineage>
</organism>
<protein>
    <recommendedName>
        <fullName evidence="15 17">Inosine-5'-monophosphate dehydrogenase</fullName>
        <shortName evidence="15">IMP dehydrogenase</shortName>
        <shortName evidence="15">IMPD</shortName>
        <shortName evidence="15">IMPDH</shortName>
        <ecNumber evidence="15 17">1.1.1.205</ecNumber>
    </recommendedName>
</protein>
<comment type="cofactor">
    <cofactor evidence="1 15">
        <name>K(+)</name>
        <dbReference type="ChEBI" id="CHEBI:29103"/>
    </cofactor>
</comment>
<comment type="activity regulation">
    <text evidence="15">Mycophenolic acid (MPA) is a non-competitive inhibitor that prevents formation of the closed enzyme conformation by binding to the same site as the amobile flap. In contrast, mizoribine monophosphate (MZP) is a competitive inhibitor that induces the closed conformation. MPA is a potent inhibitor of mammalian IMPDHs but a poor inhibitor of the bacterial enzymes. MZP is a more potent inhibitor of bacterial IMPDH.</text>
</comment>
<name>A0A9W9VP22_9EURO</name>
<feature type="binding site" evidence="15">
    <location>
        <begin position="290"/>
        <end position="292"/>
    </location>
    <ligand>
        <name>NAD(+)</name>
        <dbReference type="ChEBI" id="CHEBI:57540"/>
    </ligand>
</feature>
<keyword evidence="4 15" id="KW-0963">Cytoplasm</keyword>
<feature type="active site" description="Thioimidate intermediate" evidence="15">
    <location>
        <position position="347"/>
    </location>
</feature>
<comment type="function">
    <text evidence="13">Catalyzes the conversion of inosine 5'-phosphate (IMP) to xanthosine 5'-phosphate (XMP), the first committed and rate-limiting step in the de novo synthesis of guanine nucleotides, and therefore plays an important role in the regulation of cell growth. Part of the gene cluster that mediates the biosynthesis of mycophenolic acid (MPA), the first isolated antibiotic natural product in the world. Does not play a role in the biosynthesis of MPA, but is involved in self resistance to MPA, since MPA acts as an inhibitor of IMP dehydrogenases.</text>
</comment>
<dbReference type="InterPro" id="IPR000086">
    <property type="entry name" value="NUDIX_hydrolase_dom"/>
</dbReference>
<dbReference type="FunFam" id="3.20.20.70:FF:000007">
    <property type="entry name" value="Chromosome 19 SCAF14664, whole genome shotgun sequence"/>
    <property type="match status" value="1"/>
</dbReference>
<keyword evidence="11 16" id="KW-0129">CBS domain</keyword>
<feature type="binding site" evidence="15">
    <location>
        <position position="525"/>
    </location>
    <ligand>
        <name>K(+)</name>
        <dbReference type="ChEBI" id="CHEBI:29103"/>
        <note>ligand shared between two tetrameric partners</note>
    </ligand>
</feature>
<dbReference type="GO" id="GO:0046872">
    <property type="term" value="F:metal ion binding"/>
    <property type="evidence" value="ECO:0007669"/>
    <property type="project" value="UniProtKB-UniRule"/>
</dbReference>
<feature type="binding site" description="in other chain" evidence="15">
    <location>
        <position position="342"/>
    </location>
    <ligand>
        <name>K(+)</name>
        <dbReference type="ChEBI" id="CHEBI:29103"/>
        <note>ligand shared between two tetrameric partners</note>
    </ligand>
</feature>
<reference evidence="21" key="1">
    <citation type="submission" date="2022-12" db="EMBL/GenBank/DDBJ databases">
        <authorList>
            <person name="Petersen C."/>
        </authorList>
    </citation>
    <scope>NUCLEOTIDE SEQUENCE</scope>
    <source>
        <strain evidence="21">IBT 29677</strain>
    </source>
</reference>
<comment type="caution">
    <text evidence="15">Lacks conserved residue(s) required for the propagation of feature annotation.</text>
</comment>
<comment type="subcellular location">
    <subcellularLocation>
        <location evidence="2 15">Cytoplasm</location>
    </subcellularLocation>
</comment>
<gene>
    <name evidence="21" type="ORF">N7509_009239</name>
</gene>
<proteinExistence type="inferred from homology"/>
<dbReference type="GO" id="GO:0003938">
    <property type="term" value="F:IMP dehydrogenase activity"/>
    <property type="evidence" value="ECO:0007669"/>
    <property type="project" value="UniProtKB-UniRule"/>
</dbReference>
<evidence type="ECO:0000256" key="4">
    <source>
        <dbReference type="ARBA" id="ARBA00022490"/>
    </source>
</evidence>
<accession>A0A9W9VP22</accession>
<dbReference type="GO" id="GO:0005737">
    <property type="term" value="C:cytoplasm"/>
    <property type="evidence" value="ECO:0007669"/>
    <property type="project" value="UniProtKB-SubCell"/>
</dbReference>
<dbReference type="SMART" id="SM01240">
    <property type="entry name" value="IMPDH"/>
    <property type="match status" value="1"/>
</dbReference>
<dbReference type="EC" id="1.1.1.205" evidence="15 17"/>
<evidence type="ECO:0000256" key="9">
    <source>
        <dbReference type="ARBA" id="ARBA00023002"/>
    </source>
</evidence>
<comment type="similarity">
    <text evidence="3 15">Belongs to the IMPDH/GMPR family.</text>
</comment>
<dbReference type="Pfam" id="PF00478">
    <property type="entry name" value="IMPDH"/>
    <property type="match status" value="1"/>
</dbReference>
<dbReference type="InterPro" id="IPR000644">
    <property type="entry name" value="CBS_dom"/>
</dbReference>
<dbReference type="Pfam" id="PF00571">
    <property type="entry name" value="CBS"/>
    <property type="match status" value="1"/>
</dbReference>
<feature type="compositionally biased region" description="Basic and acidic residues" evidence="18">
    <location>
        <begin position="627"/>
        <end position="636"/>
    </location>
</feature>
<feature type="region of interest" description="Disordered" evidence="18">
    <location>
        <begin position="548"/>
        <end position="568"/>
    </location>
</feature>
<comment type="catalytic activity">
    <reaction evidence="12 15 17">
        <text>IMP + NAD(+) + H2O = XMP + NADH + H(+)</text>
        <dbReference type="Rhea" id="RHEA:11708"/>
        <dbReference type="ChEBI" id="CHEBI:15377"/>
        <dbReference type="ChEBI" id="CHEBI:15378"/>
        <dbReference type="ChEBI" id="CHEBI:57464"/>
        <dbReference type="ChEBI" id="CHEBI:57540"/>
        <dbReference type="ChEBI" id="CHEBI:57945"/>
        <dbReference type="ChEBI" id="CHEBI:58053"/>
        <dbReference type="EC" id="1.1.1.205"/>
    </reaction>
</comment>
<feature type="binding site" description="in other chain" evidence="15">
    <location>
        <position position="347"/>
    </location>
    <ligand>
        <name>K(+)</name>
        <dbReference type="ChEBI" id="CHEBI:29103"/>
        <note>ligand shared between two tetrameric partners</note>
    </ligand>
</feature>
<dbReference type="RefSeq" id="XP_056484496.1">
    <property type="nucleotide sequence ID" value="XM_056633876.1"/>
</dbReference>
<keyword evidence="5 15" id="KW-0479">Metal-binding</keyword>
<evidence type="ECO:0000259" key="19">
    <source>
        <dbReference type="PROSITE" id="PS51371"/>
    </source>
</evidence>
<dbReference type="PROSITE" id="PS51462">
    <property type="entry name" value="NUDIX"/>
    <property type="match status" value="1"/>
</dbReference>
<dbReference type="NCBIfam" id="TIGR01302">
    <property type="entry name" value="IMP_dehydrog"/>
    <property type="match status" value="1"/>
</dbReference>
<evidence type="ECO:0000256" key="7">
    <source>
        <dbReference type="ARBA" id="ARBA00022755"/>
    </source>
</evidence>
<evidence type="ECO:0000256" key="1">
    <source>
        <dbReference type="ARBA" id="ARBA00001958"/>
    </source>
</evidence>
<dbReference type="GeneID" id="81372856"/>
<evidence type="ECO:0000313" key="21">
    <source>
        <dbReference type="EMBL" id="KAJ5386698.1"/>
    </source>
</evidence>
<dbReference type="InterPro" id="IPR005990">
    <property type="entry name" value="IMP_DH"/>
</dbReference>
<evidence type="ECO:0000256" key="14">
    <source>
        <dbReference type="ARBA" id="ARBA00062187"/>
    </source>
</evidence>
<dbReference type="PANTHER" id="PTHR11911:SF111">
    <property type="entry name" value="INOSINE-5'-MONOPHOSPHATE DEHYDROGENASE"/>
    <property type="match status" value="1"/>
</dbReference>
<dbReference type="HAMAP" id="MF_01964">
    <property type="entry name" value="IMPDH"/>
    <property type="match status" value="1"/>
</dbReference>
<dbReference type="Gene3D" id="3.90.79.10">
    <property type="entry name" value="Nucleoside Triphosphate Pyrophosphohydrolase"/>
    <property type="match status" value="1"/>
</dbReference>
<evidence type="ECO:0000256" key="11">
    <source>
        <dbReference type="ARBA" id="ARBA00023122"/>
    </source>
</evidence>
<evidence type="ECO:0000256" key="16">
    <source>
        <dbReference type="PROSITE-ProRule" id="PRU00703"/>
    </source>
</evidence>
<dbReference type="PROSITE" id="PS00487">
    <property type="entry name" value="IMP_DH_GMP_RED"/>
    <property type="match status" value="1"/>
</dbReference>
<feature type="binding site" description="in other chain" evidence="15">
    <location>
        <position position="344"/>
    </location>
    <ligand>
        <name>K(+)</name>
        <dbReference type="ChEBI" id="CHEBI:29103"/>
        <note>ligand shared between two tetrameric partners</note>
    </ligand>
</feature>
<dbReference type="SUPFAM" id="SSF55811">
    <property type="entry name" value="Nudix"/>
    <property type="match status" value="1"/>
</dbReference>
<dbReference type="GO" id="GO:0000166">
    <property type="term" value="F:nucleotide binding"/>
    <property type="evidence" value="ECO:0007669"/>
    <property type="project" value="UniProtKB-UniRule"/>
</dbReference>
<feature type="region of interest" description="Disordered" evidence="18">
    <location>
        <begin position="617"/>
        <end position="636"/>
    </location>
</feature>
<comment type="caution">
    <text evidence="21">The sequence shown here is derived from an EMBL/GenBank/DDBJ whole genome shotgun (WGS) entry which is preliminary data.</text>
</comment>
<evidence type="ECO:0000259" key="20">
    <source>
        <dbReference type="PROSITE" id="PS51462"/>
    </source>
</evidence>
<evidence type="ECO:0000256" key="2">
    <source>
        <dbReference type="ARBA" id="ARBA00004496"/>
    </source>
</evidence>
<dbReference type="AlphaFoldDB" id="A0A9W9VP22"/>
<feature type="binding site" evidence="15">
    <location>
        <begin position="380"/>
        <end position="382"/>
    </location>
    <ligand>
        <name>IMP</name>
        <dbReference type="ChEBI" id="CHEBI:58053"/>
    </ligand>
</feature>
<dbReference type="GO" id="GO:0006177">
    <property type="term" value="P:GMP biosynthetic process"/>
    <property type="evidence" value="ECO:0007669"/>
    <property type="project" value="UniProtKB-UniRule"/>
</dbReference>
<dbReference type="CDD" id="cd00381">
    <property type="entry name" value="IMPDH"/>
    <property type="match status" value="1"/>
</dbReference>
<evidence type="ECO:0000256" key="12">
    <source>
        <dbReference type="ARBA" id="ARBA00048028"/>
    </source>
</evidence>
<dbReference type="SMART" id="SM00116">
    <property type="entry name" value="CBS"/>
    <property type="match status" value="2"/>
</dbReference>
<feature type="domain" description="Nudix hydrolase" evidence="20">
    <location>
        <begin position="587"/>
        <end position="791"/>
    </location>
</feature>
<keyword evidence="6 15" id="KW-0332">GMP biosynthesis</keyword>
<evidence type="ECO:0000256" key="10">
    <source>
        <dbReference type="ARBA" id="ARBA00023027"/>
    </source>
</evidence>
<dbReference type="InterPro" id="IPR015797">
    <property type="entry name" value="NUDIX_hydrolase-like_dom_sf"/>
</dbReference>
<keyword evidence="8 15" id="KW-0630">Potassium</keyword>
<dbReference type="CDD" id="cd04601">
    <property type="entry name" value="CBS_pair_IMPDH"/>
    <property type="match status" value="1"/>
</dbReference>
<dbReference type="GO" id="GO:0006183">
    <property type="term" value="P:GTP biosynthetic process"/>
    <property type="evidence" value="ECO:0007669"/>
    <property type="project" value="TreeGrafter"/>
</dbReference>
<evidence type="ECO:0000256" key="8">
    <source>
        <dbReference type="ARBA" id="ARBA00022958"/>
    </source>
</evidence>
<evidence type="ECO:0000256" key="15">
    <source>
        <dbReference type="HAMAP-Rule" id="MF_03156"/>
    </source>
</evidence>
<dbReference type="InterPro" id="IPR001093">
    <property type="entry name" value="IMP_DH_GMPRt"/>
</dbReference>
<feature type="binding site" evidence="15">
    <location>
        <position position="345"/>
    </location>
    <ligand>
        <name>IMP</name>
        <dbReference type="ChEBI" id="CHEBI:58053"/>
    </ligand>
</feature>
<evidence type="ECO:0000313" key="22">
    <source>
        <dbReference type="Proteomes" id="UP001147747"/>
    </source>
</evidence>
<evidence type="ECO:0000256" key="3">
    <source>
        <dbReference type="ARBA" id="ARBA00005502"/>
    </source>
</evidence>
<feature type="domain" description="CBS" evidence="19">
    <location>
        <begin position="196"/>
        <end position="252"/>
    </location>
</feature>
<evidence type="ECO:0000256" key="18">
    <source>
        <dbReference type="SAM" id="MobiDB-lite"/>
    </source>
</evidence>
<dbReference type="SUPFAM" id="SSF54631">
    <property type="entry name" value="CBS-domain pair"/>
    <property type="match status" value="1"/>
</dbReference>
<dbReference type="SUPFAM" id="SSF51412">
    <property type="entry name" value="Inosine monophosphate dehydrogenase (IMPDH)"/>
    <property type="match status" value="1"/>
</dbReference>
<dbReference type="Proteomes" id="UP001147747">
    <property type="component" value="Unassembled WGS sequence"/>
</dbReference>
<evidence type="ECO:0000256" key="17">
    <source>
        <dbReference type="RuleBase" id="RU003928"/>
    </source>
</evidence>
<keyword evidence="10 15" id="KW-0520">NAD</keyword>
<dbReference type="InterPro" id="IPR046342">
    <property type="entry name" value="CBS_dom_sf"/>
</dbReference>
<evidence type="ECO:0000256" key="5">
    <source>
        <dbReference type="ARBA" id="ARBA00022723"/>
    </source>
</evidence>
<feature type="binding site" evidence="15">
    <location>
        <begin position="403"/>
        <end position="404"/>
    </location>
    <ligand>
        <name>IMP</name>
        <dbReference type="ChEBI" id="CHEBI:58053"/>
    </ligand>
</feature>